<feature type="compositionally biased region" description="Basic and acidic residues" evidence="1">
    <location>
        <begin position="397"/>
        <end position="417"/>
    </location>
</feature>
<feature type="compositionally biased region" description="Basic and acidic residues" evidence="1">
    <location>
        <begin position="570"/>
        <end position="587"/>
    </location>
</feature>
<feature type="region of interest" description="Disordered" evidence="1">
    <location>
        <begin position="397"/>
        <end position="686"/>
    </location>
</feature>
<feature type="compositionally biased region" description="Basic and acidic residues" evidence="1">
    <location>
        <begin position="535"/>
        <end position="544"/>
    </location>
</feature>
<dbReference type="CDD" id="cd06257">
    <property type="entry name" value="DnaJ"/>
    <property type="match status" value="1"/>
</dbReference>
<evidence type="ECO:0000256" key="1">
    <source>
        <dbReference type="SAM" id="MobiDB-lite"/>
    </source>
</evidence>
<evidence type="ECO:0000259" key="2">
    <source>
        <dbReference type="PROSITE" id="PS50076"/>
    </source>
</evidence>
<name>A0ABS8T1N1_DATST</name>
<gene>
    <name evidence="3" type="ORF">HAX54_000350</name>
</gene>
<feature type="compositionally biased region" description="Basic and acidic residues" evidence="1">
    <location>
        <begin position="450"/>
        <end position="460"/>
    </location>
</feature>
<organism evidence="3 4">
    <name type="scientific">Datura stramonium</name>
    <name type="common">Jimsonweed</name>
    <name type="synonym">Common thornapple</name>
    <dbReference type="NCBI Taxonomy" id="4076"/>
    <lineage>
        <taxon>Eukaryota</taxon>
        <taxon>Viridiplantae</taxon>
        <taxon>Streptophyta</taxon>
        <taxon>Embryophyta</taxon>
        <taxon>Tracheophyta</taxon>
        <taxon>Spermatophyta</taxon>
        <taxon>Magnoliopsida</taxon>
        <taxon>eudicotyledons</taxon>
        <taxon>Gunneridae</taxon>
        <taxon>Pentapetalae</taxon>
        <taxon>asterids</taxon>
        <taxon>lamiids</taxon>
        <taxon>Solanales</taxon>
        <taxon>Solanaceae</taxon>
        <taxon>Solanoideae</taxon>
        <taxon>Datureae</taxon>
        <taxon>Datura</taxon>
    </lineage>
</organism>
<dbReference type="InterPro" id="IPR036869">
    <property type="entry name" value="J_dom_sf"/>
</dbReference>
<dbReference type="InterPro" id="IPR001623">
    <property type="entry name" value="DnaJ_domain"/>
</dbReference>
<dbReference type="SMART" id="SM00271">
    <property type="entry name" value="DnaJ"/>
    <property type="match status" value="1"/>
</dbReference>
<dbReference type="EMBL" id="JACEIK010001009">
    <property type="protein sequence ID" value="MCD7464998.1"/>
    <property type="molecule type" value="Genomic_DNA"/>
</dbReference>
<dbReference type="PROSITE" id="PS50076">
    <property type="entry name" value="DNAJ_2"/>
    <property type="match status" value="1"/>
</dbReference>
<sequence>MTDNEEKRQAETEDEALRLKTLAEQKYNSGDLKSALKYAKRAHSLRPAVDGVSEMLTAFKILHTGTVPVVTPAADAGDAATATTSTLPDYYKVLQIERFSHINTIKKQYRKLALTLHPDKNPFAASEEAFKLVSEAFRVLSDKIRRKEYDVKLRVAMQSAVMAEGETTTFWTACSTCRLLHQFEKKYLGHNLMCPSCQKTFEAVEVSENGDNAGVSEGFMGKRASARIKARKSVSFGSSRNRELGGKRKVGSVGEVLKRPSGNMTRNVDAIGVGTEFARAKRVVKVRNVDIDGAVESDKGLIKGLRSRTNGKARNAGEGEDTMTIAEMRLLAKKKVNESKIPVKDKGEDKEENKKAMKFNLMEKESEKRKEMDLSLVEKEDDVEMEMLIARVREKRMRREASKGDGLEDGGRRRDLSSNKGSKVLRQDDSEIMVENGKEENEKIMTFNLTEKESGKRKETNLSLIEDEDEDEAEMETLIARVREKRMRREALKGDSLEDGGKRRDLSSNRGGKGSRQDDSEIMAENEKAMVFNLTEKKSEERTETNLSLIEDEDEVEMESPIARVREKRMRREALKGDGGRSRDLSSKRCGKGSRKDDSEVMADNEKAMKLSSMEKESEERKKTNLSFIEEEDKVEMESPTLRVREKRMSREALKADGLGNGERRRDLSIKKGTLSKSSKKGKGPRQDDLEIVAVESFDLYNFDKDRVERSFKKGQVWAVYDDDGMPRDYALIDDVISVHPFEVRLNWLEFQSNGDEALLHWGKMGFHISCGKFKVSRQALVKSLKKFSHVVDSERAARELYRIYPSKGSVWAVYKENALGAGSRSPMEDKKCYDIVISLSSYTDIHGVSIAYLEAVDGFMTIFKRREVGAHAVKLLGKDELRLFSHQIPARKLTDEEASNISKNCWELDHASLPR</sequence>
<protein>
    <recommendedName>
        <fullName evidence="2">J domain-containing protein</fullName>
    </recommendedName>
</protein>
<feature type="compositionally biased region" description="Acidic residues" evidence="1">
    <location>
        <begin position="465"/>
        <end position="475"/>
    </location>
</feature>
<dbReference type="PANTHER" id="PTHR44137">
    <property type="entry name" value="BNAC03G44070D PROTEIN"/>
    <property type="match status" value="1"/>
</dbReference>
<comment type="caution">
    <text evidence="3">The sequence shown here is derived from an EMBL/GenBank/DDBJ whole genome shotgun (WGS) entry which is preliminary data.</text>
</comment>
<proteinExistence type="predicted"/>
<evidence type="ECO:0000313" key="3">
    <source>
        <dbReference type="EMBL" id="MCD7464998.1"/>
    </source>
</evidence>
<feature type="compositionally biased region" description="Basic and acidic residues" evidence="1">
    <location>
        <begin position="643"/>
        <end position="655"/>
    </location>
</feature>
<dbReference type="InterPro" id="IPR024593">
    <property type="entry name" value="DUF3444"/>
</dbReference>
<feature type="compositionally biased region" description="Basic and acidic residues" evidence="1">
    <location>
        <begin position="487"/>
        <end position="507"/>
    </location>
</feature>
<dbReference type="Proteomes" id="UP000823775">
    <property type="component" value="Unassembled WGS sequence"/>
</dbReference>
<keyword evidence="4" id="KW-1185">Reference proteome</keyword>
<dbReference type="PRINTS" id="PR00625">
    <property type="entry name" value="JDOMAIN"/>
</dbReference>
<dbReference type="PANTHER" id="PTHR44137:SF24">
    <property type="entry name" value="DNAJ HEAT SHOCK N-TERMINAL DOMAIN-CONTAINING PROTEIN"/>
    <property type="match status" value="1"/>
</dbReference>
<dbReference type="Pfam" id="PF11926">
    <property type="entry name" value="DUF3444"/>
    <property type="match status" value="1"/>
</dbReference>
<dbReference type="Pfam" id="PF00226">
    <property type="entry name" value="DnaJ"/>
    <property type="match status" value="1"/>
</dbReference>
<feature type="compositionally biased region" description="Basic and acidic residues" evidence="1">
    <location>
        <begin position="594"/>
        <end position="623"/>
    </location>
</feature>
<feature type="domain" description="J" evidence="2">
    <location>
        <begin position="89"/>
        <end position="153"/>
    </location>
</feature>
<evidence type="ECO:0000313" key="4">
    <source>
        <dbReference type="Proteomes" id="UP000823775"/>
    </source>
</evidence>
<dbReference type="Gene3D" id="1.10.287.110">
    <property type="entry name" value="DnaJ domain"/>
    <property type="match status" value="1"/>
</dbReference>
<dbReference type="SUPFAM" id="SSF46565">
    <property type="entry name" value="Chaperone J-domain"/>
    <property type="match status" value="1"/>
</dbReference>
<reference evidence="3 4" key="1">
    <citation type="journal article" date="2021" name="BMC Genomics">
        <title>Datura genome reveals duplications of psychoactive alkaloid biosynthetic genes and high mutation rate following tissue culture.</title>
        <authorList>
            <person name="Rajewski A."/>
            <person name="Carter-House D."/>
            <person name="Stajich J."/>
            <person name="Litt A."/>
        </authorList>
    </citation>
    <scope>NUCLEOTIDE SEQUENCE [LARGE SCALE GENOMIC DNA]</scope>
    <source>
        <strain evidence="3">AR-01</strain>
    </source>
</reference>
<accession>A0ABS8T1N1</accession>